<feature type="compositionally biased region" description="Pro residues" evidence="1">
    <location>
        <begin position="25"/>
        <end position="34"/>
    </location>
</feature>
<organism evidence="2 3">
    <name type="scientific">Oryza sativa subsp. japonica</name>
    <name type="common">Rice</name>
    <dbReference type="NCBI Taxonomy" id="39947"/>
    <lineage>
        <taxon>Eukaryota</taxon>
        <taxon>Viridiplantae</taxon>
        <taxon>Streptophyta</taxon>
        <taxon>Embryophyta</taxon>
        <taxon>Tracheophyta</taxon>
        <taxon>Spermatophyta</taxon>
        <taxon>Magnoliopsida</taxon>
        <taxon>Liliopsida</taxon>
        <taxon>Poales</taxon>
        <taxon>Poaceae</taxon>
        <taxon>BOP clade</taxon>
        <taxon>Oryzoideae</taxon>
        <taxon>Oryzeae</taxon>
        <taxon>Oryzinae</taxon>
        <taxon>Oryza</taxon>
        <taxon>Oryza sativa</taxon>
    </lineage>
</organism>
<name>Q75KQ8_ORYSJ</name>
<dbReference type="AlphaFoldDB" id="Q75KQ8"/>
<accession>Q75KQ8</accession>
<proteinExistence type="predicted"/>
<feature type="region of interest" description="Disordered" evidence="1">
    <location>
        <begin position="1"/>
        <end position="202"/>
    </location>
</feature>
<dbReference type="Proteomes" id="UP000000763">
    <property type="component" value="Chromosome 3"/>
</dbReference>
<reference evidence="3" key="1">
    <citation type="journal article" date="2005" name="Nature">
        <title>The map-based sequence of the rice genome.</title>
        <authorList>
            <consortium name="International rice genome sequencing project (IRGSP)"/>
            <person name="Matsumoto T."/>
            <person name="Wu J."/>
            <person name="Kanamori H."/>
            <person name="Katayose Y."/>
            <person name="Fujisawa M."/>
            <person name="Namiki N."/>
            <person name="Mizuno H."/>
            <person name="Yamamoto K."/>
            <person name="Antonio B.A."/>
            <person name="Baba T."/>
            <person name="Sakata K."/>
            <person name="Nagamura Y."/>
            <person name="Aoki H."/>
            <person name="Arikawa K."/>
            <person name="Arita K."/>
            <person name="Bito T."/>
            <person name="Chiden Y."/>
            <person name="Fujitsuka N."/>
            <person name="Fukunaka R."/>
            <person name="Hamada M."/>
            <person name="Harada C."/>
            <person name="Hayashi A."/>
            <person name="Hijishita S."/>
            <person name="Honda M."/>
            <person name="Hosokawa S."/>
            <person name="Ichikawa Y."/>
            <person name="Idonuma A."/>
            <person name="Iijima M."/>
            <person name="Ikeda M."/>
            <person name="Ikeno M."/>
            <person name="Ito K."/>
            <person name="Ito S."/>
            <person name="Ito T."/>
            <person name="Ito Y."/>
            <person name="Ito Y."/>
            <person name="Iwabuchi A."/>
            <person name="Kamiya K."/>
            <person name="Karasawa W."/>
            <person name="Kurita K."/>
            <person name="Katagiri S."/>
            <person name="Kikuta A."/>
            <person name="Kobayashi H."/>
            <person name="Kobayashi N."/>
            <person name="Machita K."/>
            <person name="Maehara T."/>
            <person name="Masukawa M."/>
            <person name="Mizubayashi T."/>
            <person name="Mukai Y."/>
            <person name="Nagasaki H."/>
            <person name="Nagata Y."/>
            <person name="Naito S."/>
            <person name="Nakashima M."/>
            <person name="Nakama Y."/>
            <person name="Nakamichi Y."/>
            <person name="Nakamura M."/>
            <person name="Meguro A."/>
            <person name="Negishi M."/>
            <person name="Ohta I."/>
            <person name="Ohta T."/>
            <person name="Okamoto M."/>
            <person name="Ono N."/>
            <person name="Saji S."/>
            <person name="Sakaguchi M."/>
            <person name="Sakai K."/>
            <person name="Shibata M."/>
            <person name="Shimokawa T."/>
            <person name="Song J."/>
            <person name="Takazaki Y."/>
            <person name="Terasawa K."/>
            <person name="Tsugane M."/>
            <person name="Tsuji K."/>
            <person name="Ueda S."/>
            <person name="Waki K."/>
            <person name="Yamagata H."/>
            <person name="Yamamoto M."/>
            <person name="Yamamoto S."/>
            <person name="Yamane H."/>
            <person name="Yoshiki S."/>
            <person name="Yoshihara R."/>
            <person name="Yukawa K."/>
            <person name="Zhong H."/>
            <person name="Yano M."/>
            <person name="Yuan Q."/>
            <person name="Ouyang S."/>
            <person name="Liu J."/>
            <person name="Jones K.M."/>
            <person name="Gansberger K."/>
            <person name="Moffat K."/>
            <person name="Hill J."/>
            <person name="Bera J."/>
            <person name="Fadrosh D."/>
            <person name="Jin S."/>
            <person name="Johri S."/>
            <person name="Kim M."/>
            <person name="Overton L."/>
            <person name="Reardon M."/>
            <person name="Tsitrin T."/>
            <person name="Vuong H."/>
            <person name="Weaver B."/>
            <person name="Ciecko A."/>
            <person name="Tallon L."/>
            <person name="Jackson J."/>
            <person name="Pai G."/>
            <person name="Aken S.V."/>
            <person name="Utterback T."/>
            <person name="Reidmuller S."/>
            <person name="Feldblyum T."/>
            <person name="Hsiao J."/>
            <person name="Zismann V."/>
            <person name="Iobst S."/>
            <person name="de Vazeille A.R."/>
            <person name="Buell C.R."/>
            <person name="Ying K."/>
            <person name="Li Y."/>
            <person name="Lu T."/>
            <person name="Huang Y."/>
            <person name="Zhao Q."/>
            <person name="Feng Q."/>
            <person name="Zhang L."/>
            <person name="Zhu J."/>
            <person name="Weng Q."/>
            <person name="Mu J."/>
            <person name="Lu Y."/>
            <person name="Fan D."/>
            <person name="Liu Y."/>
            <person name="Guan J."/>
            <person name="Zhang Y."/>
            <person name="Yu S."/>
            <person name="Liu X."/>
            <person name="Zhang Y."/>
            <person name="Hong G."/>
            <person name="Han B."/>
            <person name="Choisne N."/>
            <person name="Demange N."/>
            <person name="Orjeda G."/>
            <person name="Samain S."/>
            <person name="Cattolico L."/>
            <person name="Pelletier E."/>
            <person name="Couloux A."/>
            <person name="Segurens B."/>
            <person name="Wincker P."/>
            <person name="D'Hont A."/>
            <person name="Scarpelli C."/>
            <person name="Weissenbach J."/>
            <person name="Salanoubat M."/>
            <person name="Quetier F."/>
            <person name="Yu Y."/>
            <person name="Kim H.R."/>
            <person name="Rambo T."/>
            <person name="Currie J."/>
            <person name="Collura K."/>
            <person name="Luo M."/>
            <person name="Yang T."/>
            <person name="Ammiraju J.S.S."/>
            <person name="Engler F."/>
            <person name="Soderlund C."/>
            <person name="Wing R.A."/>
            <person name="Palmer L.E."/>
            <person name="de la Bastide M."/>
            <person name="Spiegel L."/>
            <person name="Nascimento L."/>
            <person name="Zutavern T."/>
            <person name="O'Shaughnessy A."/>
            <person name="Dike S."/>
            <person name="Dedhia N."/>
            <person name="Preston R."/>
            <person name="Balija V."/>
            <person name="McCombie W.R."/>
            <person name="Chow T."/>
            <person name="Chen H."/>
            <person name="Chung M."/>
            <person name="Chen C."/>
            <person name="Shaw J."/>
            <person name="Wu H."/>
            <person name="Hsiao K."/>
            <person name="Chao Y."/>
            <person name="Chu M."/>
            <person name="Cheng C."/>
            <person name="Hour A."/>
            <person name="Lee P."/>
            <person name="Lin S."/>
            <person name="Lin Y."/>
            <person name="Liou J."/>
            <person name="Liu S."/>
            <person name="Hsing Y."/>
            <person name="Raghuvanshi S."/>
            <person name="Mohanty A."/>
            <person name="Bharti A.K."/>
            <person name="Gaur A."/>
            <person name="Gupta V."/>
            <person name="Kumar D."/>
            <person name="Ravi V."/>
            <person name="Vij S."/>
            <person name="Kapur A."/>
            <person name="Khurana P."/>
            <person name="Khurana P."/>
            <person name="Khurana J.P."/>
            <person name="Tyagi A.K."/>
            <person name="Gaikwad K."/>
            <person name="Singh A."/>
            <person name="Dalal V."/>
            <person name="Srivastava S."/>
            <person name="Dixit A."/>
            <person name="Pal A.K."/>
            <person name="Ghazi I.A."/>
            <person name="Yadav M."/>
            <person name="Pandit A."/>
            <person name="Bhargava A."/>
            <person name="Sureshbabu K."/>
            <person name="Batra K."/>
            <person name="Sharma T.R."/>
            <person name="Mohapatra T."/>
            <person name="Singh N.K."/>
            <person name="Messing J."/>
            <person name="Nelson A.B."/>
            <person name="Fuks G."/>
            <person name="Kavchok S."/>
            <person name="Keizer G."/>
            <person name="Linton E."/>
            <person name="Llaca V."/>
            <person name="Song R."/>
            <person name="Tanyolac B."/>
            <person name="Young S."/>
            <person name="Ho-Il K."/>
            <person name="Hahn J.H."/>
            <person name="Sangsakoo G."/>
            <person name="Vanavichit A."/>
            <person name="de Mattos Luiz.A.T."/>
            <person name="Zimmer P.D."/>
            <person name="Malone G."/>
            <person name="Dellagostin O."/>
            <person name="de Oliveira A.C."/>
            <person name="Bevan M."/>
            <person name="Bancroft I."/>
            <person name="Minx P."/>
            <person name="Cordum H."/>
            <person name="Wilson R."/>
            <person name="Cheng Z."/>
            <person name="Jin W."/>
            <person name="Jiang J."/>
            <person name="Leong S.A."/>
            <person name="Iwama H."/>
            <person name="Gojobori T."/>
            <person name="Itoh T."/>
            <person name="Niimura Y."/>
            <person name="Fujii Y."/>
            <person name="Habara T."/>
            <person name="Sakai H."/>
            <person name="Sato Y."/>
            <person name="Wilson G."/>
            <person name="Kumar K."/>
            <person name="McCouch S."/>
            <person name="Juretic N."/>
            <person name="Hoen D."/>
            <person name="Wright S."/>
            <person name="Bruskiewich R."/>
            <person name="Bureau T."/>
            <person name="Miyao A."/>
            <person name="Hirochika H."/>
            <person name="Nishikawa T."/>
            <person name="Kadowaki K."/>
            <person name="Sugiura M."/>
            <person name="Burr B."/>
            <person name="Sasaki T."/>
        </authorList>
    </citation>
    <scope>NUCLEOTIDE SEQUENCE [LARGE SCALE GENOMIC DNA]</scope>
    <source>
        <strain evidence="3">cv. Nipponbare</strain>
    </source>
</reference>
<feature type="compositionally biased region" description="Basic and acidic residues" evidence="1">
    <location>
        <begin position="10"/>
        <end position="23"/>
    </location>
</feature>
<feature type="compositionally biased region" description="Low complexity" evidence="1">
    <location>
        <begin position="106"/>
        <end position="127"/>
    </location>
</feature>
<evidence type="ECO:0000313" key="3">
    <source>
        <dbReference type="Proteomes" id="UP000000763"/>
    </source>
</evidence>
<sequence>MTDLSSRGRGGGDEPVCERDRRPAPRPVPPPPHPPRFRPWNSLQSGCECSESDSPRRGEARRGEDERIKWILGEAGAKKKKKKPSLPSHNSRTALAYRRLPEPLTASSHAPAGQPGAAASSERVPAGAAPPTPPPPRARPTLALPRRVRHRPAPSPPPLPPPRARPLESWGCRRPVPPPRVRPPGSRDGLRPYAAHTPEDGG</sequence>
<reference evidence="3" key="2">
    <citation type="journal article" date="2008" name="Nucleic Acids Res.">
        <title>The rice annotation project database (RAP-DB): 2008 update.</title>
        <authorList>
            <consortium name="The rice annotation project (RAP)"/>
        </authorList>
    </citation>
    <scope>GENOME REANNOTATION</scope>
    <source>
        <strain evidence="3">cv. Nipponbare</strain>
    </source>
</reference>
<protein>
    <submittedName>
        <fullName evidence="2">Expressed protein</fullName>
    </submittedName>
</protein>
<evidence type="ECO:0000256" key="1">
    <source>
        <dbReference type="SAM" id="MobiDB-lite"/>
    </source>
</evidence>
<feature type="compositionally biased region" description="Pro residues" evidence="1">
    <location>
        <begin position="128"/>
        <end position="138"/>
    </location>
</feature>
<feature type="compositionally biased region" description="Basic and acidic residues" evidence="1">
    <location>
        <begin position="53"/>
        <end position="69"/>
    </location>
</feature>
<evidence type="ECO:0000313" key="2">
    <source>
        <dbReference type="EMBL" id="AAR87149.1"/>
    </source>
</evidence>
<gene>
    <name evidence="2" type="primary">OSJNBa0036E17.13</name>
</gene>
<feature type="compositionally biased region" description="Pro residues" evidence="1">
    <location>
        <begin position="153"/>
        <end position="164"/>
    </location>
</feature>
<dbReference type="EMBL" id="AC099041">
    <property type="protein sequence ID" value="AAR87149.1"/>
    <property type="molecule type" value="Genomic_DNA"/>
</dbReference>